<evidence type="ECO:0000256" key="7">
    <source>
        <dbReference type="ARBA" id="ARBA00066197"/>
    </source>
</evidence>
<comment type="similarity">
    <text evidence="2 9">Belongs to the polyadenylate-binding protein type-1 family.</text>
</comment>
<dbReference type="PROSITE" id="PS51309">
    <property type="entry name" value="PABC"/>
    <property type="match status" value="1"/>
</dbReference>
<dbReference type="CDD" id="cd12379">
    <property type="entry name" value="RRM2_I_PABPs"/>
    <property type="match status" value="1"/>
</dbReference>
<evidence type="ECO:0000259" key="11">
    <source>
        <dbReference type="PROSITE" id="PS50102"/>
    </source>
</evidence>
<comment type="subcellular location">
    <subcellularLocation>
        <location evidence="1 9">Cytoplasm</location>
    </subcellularLocation>
</comment>
<dbReference type="Pfam" id="PF00658">
    <property type="entry name" value="MLLE"/>
    <property type="match status" value="1"/>
</dbReference>
<reference evidence="13" key="2">
    <citation type="submission" date="2025-09" db="UniProtKB">
        <authorList>
            <consortium name="Ensembl"/>
        </authorList>
    </citation>
    <scope>IDENTIFICATION</scope>
</reference>
<dbReference type="SUPFAM" id="SSF54928">
    <property type="entry name" value="RNA-binding domain, RBD"/>
    <property type="match status" value="2"/>
</dbReference>
<feature type="domain" description="PABC" evidence="12">
    <location>
        <begin position="477"/>
        <end position="554"/>
    </location>
</feature>
<evidence type="ECO:0000256" key="8">
    <source>
        <dbReference type="PROSITE-ProRule" id="PRU00176"/>
    </source>
</evidence>
<dbReference type="AlphaFoldDB" id="A0A3B3UMC9"/>
<dbReference type="FunFam" id="3.30.70.330:FF:000042">
    <property type="entry name" value="Polyadenylate-binding protein"/>
    <property type="match status" value="1"/>
</dbReference>
<keyword evidence="14" id="KW-1185">Reference proteome</keyword>
<evidence type="ECO:0000259" key="12">
    <source>
        <dbReference type="PROSITE" id="PS51309"/>
    </source>
</evidence>
<dbReference type="GeneTree" id="ENSGT00940000157106"/>
<dbReference type="InterPro" id="IPR036053">
    <property type="entry name" value="PABP-dom"/>
</dbReference>
<dbReference type="FunFam" id="3.30.70.330:FF:000003">
    <property type="entry name" value="Polyadenylate-binding protein"/>
    <property type="match status" value="1"/>
</dbReference>
<dbReference type="InterPro" id="IPR006515">
    <property type="entry name" value="PABP_1234"/>
</dbReference>
<dbReference type="Pfam" id="PF00076">
    <property type="entry name" value="RRM_1"/>
    <property type="match status" value="4"/>
</dbReference>
<dbReference type="SMART" id="SM00360">
    <property type="entry name" value="RRM"/>
    <property type="match status" value="4"/>
</dbReference>
<reference evidence="13" key="1">
    <citation type="submission" date="2025-08" db="UniProtKB">
        <authorList>
            <consortium name="Ensembl"/>
        </authorList>
    </citation>
    <scope>IDENTIFICATION</scope>
</reference>
<dbReference type="InterPro" id="IPR034364">
    <property type="entry name" value="PABP_RRM1"/>
</dbReference>
<keyword evidence="3 9" id="KW-0963">Cytoplasm</keyword>
<evidence type="ECO:0000256" key="9">
    <source>
        <dbReference type="RuleBase" id="RU362004"/>
    </source>
</evidence>
<dbReference type="InterPro" id="IPR035979">
    <property type="entry name" value="RBD_domain_sf"/>
</dbReference>
<evidence type="ECO:0000313" key="14">
    <source>
        <dbReference type="Proteomes" id="UP000261500"/>
    </source>
</evidence>
<dbReference type="InterPro" id="IPR003954">
    <property type="entry name" value="RRM_euk-type"/>
</dbReference>
<accession>A0A3B3UMC9</accession>
<dbReference type="InterPro" id="IPR012677">
    <property type="entry name" value="Nucleotide-bd_a/b_plait_sf"/>
</dbReference>
<dbReference type="CDD" id="cd12381">
    <property type="entry name" value="RRM4_I_PABPs"/>
    <property type="match status" value="1"/>
</dbReference>
<evidence type="ECO:0000256" key="1">
    <source>
        <dbReference type="ARBA" id="ARBA00004496"/>
    </source>
</evidence>
<dbReference type="NCBIfam" id="TIGR01628">
    <property type="entry name" value="PABP-1234"/>
    <property type="match status" value="1"/>
</dbReference>
<comment type="function">
    <text evidence="9">Binds the poly(A) tail of mRNA.</text>
</comment>
<keyword evidence="5 8" id="KW-0694">RNA-binding</keyword>
<evidence type="ECO:0000256" key="4">
    <source>
        <dbReference type="ARBA" id="ARBA00022737"/>
    </source>
</evidence>
<dbReference type="InterPro" id="IPR000504">
    <property type="entry name" value="RRM_dom"/>
</dbReference>
<organism evidence="13 14">
    <name type="scientific">Poecilia latipinna</name>
    <name type="common">sailfin molly</name>
    <dbReference type="NCBI Taxonomy" id="48699"/>
    <lineage>
        <taxon>Eukaryota</taxon>
        <taxon>Metazoa</taxon>
        <taxon>Chordata</taxon>
        <taxon>Craniata</taxon>
        <taxon>Vertebrata</taxon>
        <taxon>Euteleostomi</taxon>
        <taxon>Actinopterygii</taxon>
        <taxon>Neopterygii</taxon>
        <taxon>Teleostei</taxon>
        <taxon>Neoteleostei</taxon>
        <taxon>Acanthomorphata</taxon>
        <taxon>Ovalentaria</taxon>
        <taxon>Atherinomorphae</taxon>
        <taxon>Cyprinodontiformes</taxon>
        <taxon>Poeciliidae</taxon>
        <taxon>Poeciliinae</taxon>
        <taxon>Poecilia</taxon>
    </lineage>
</organism>
<evidence type="ECO:0000256" key="3">
    <source>
        <dbReference type="ARBA" id="ARBA00022490"/>
    </source>
</evidence>
<evidence type="ECO:0000256" key="6">
    <source>
        <dbReference type="ARBA" id="ARBA00057784"/>
    </source>
</evidence>
<feature type="domain" description="RRM" evidence="11">
    <location>
        <begin position="99"/>
        <end position="175"/>
    </location>
</feature>
<protein>
    <recommendedName>
        <fullName evidence="9">Polyadenylate-binding protein</fullName>
        <shortName evidence="9">PABP</shortName>
    </recommendedName>
</protein>
<dbReference type="SMART" id="SM00517">
    <property type="entry name" value="PolyA"/>
    <property type="match status" value="1"/>
</dbReference>
<proteinExistence type="inferred from homology"/>
<evidence type="ECO:0000256" key="5">
    <source>
        <dbReference type="ARBA" id="ARBA00022884"/>
    </source>
</evidence>
<sequence length="561" mass="62841">MNGSGPAYPLASLYVGDLHPDVTEAMLYQKFSPAGPIMSIRVCRDIITRRSLGYAYINFQQPADAECALDTMNYDVIKGRPIRIMWSQRDPGLRKSGVGNIFIKNMDESIDNKALYDTFSAFGNILSCKVVCDEKGSKGYGFVHFETQEAANRAIETMNGMLLNDRKVFVGHFKSRKEREVEFGSKAMKFTNVYIKNFGEDFTDEKLKEVFSAFGRTLSVRVMKDEKGQSRGFGFVNYAHHEDAQKAVDEMNGKELNGKTIYVGRAQKRLERQGELKRKFDQIKQDRIQRYQGVNLYVKNLDDGINDERLRKEFSPYGTITSAKVMTEGGQSKGFGFVCFSSPEEATKAVTEMNGRIVATKPLYVALAQRREERKAILTNKYMQRLATLRTMSNPVIDSYPQSGYYMTVPQPPTRSFYNHSAVSNLRPVPRWMGQPPRAQGSPLPRRGSPTITTVRQASTQVAPVAVAEPAVHIPGPEPLTASMLAAAPLMDQKQLLGERLYPLIHALHPNLAGKITGMLLEIDNSELLHMLESPESLNSKVEEAIAVLQAHKAKECSPKK</sequence>
<feature type="domain" description="RRM" evidence="11">
    <location>
        <begin position="294"/>
        <end position="370"/>
    </location>
</feature>
<evidence type="ECO:0000256" key="2">
    <source>
        <dbReference type="ARBA" id="ARBA00008557"/>
    </source>
</evidence>
<feature type="region of interest" description="Disordered" evidence="10">
    <location>
        <begin position="428"/>
        <end position="448"/>
    </location>
</feature>
<dbReference type="SUPFAM" id="SSF63570">
    <property type="entry name" value="PABC (PABP) domain"/>
    <property type="match status" value="1"/>
</dbReference>
<keyword evidence="4" id="KW-0677">Repeat</keyword>
<dbReference type="Gene3D" id="3.30.70.330">
    <property type="match status" value="4"/>
</dbReference>
<feature type="domain" description="RRM" evidence="11">
    <location>
        <begin position="191"/>
        <end position="268"/>
    </location>
</feature>
<dbReference type="PROSITE" id="PS50102">
    <property type="entry name" value="RRM"/>
    <property type="match status" value="4"/>
</dbReference>
<comment type="function">
    <text evidence="6">Binds and protects the poly(A) tail of mRNA with or without an AU-rich element (ARE) and prevents mRNA deadenylation. Stimulates the translation of mRNAs to which it is bound during early development.</text>
</comment>
<dbReference type="SMART" id="SM00361">
    <property type="entry name" value="RRM_1"/>
    <property type="match status" value="3"/>
</dbReference>
<dbReference type="GO" id="GO:0003723">
    <property type="term" value="F:RNA binding"/>
    <property type="evidence" value="ECO:0007669"/>
    <property type="project" value="UniProtKB-UniRule"/>
</dbReference>
<dbReference type="Proteomes" id="UP000261500">
    <property type="component" value="Unplaced"/>
</dbReference>
<dbReference type="GO" id="GO:0010628">
    <property type="term" value="P:positive regulation of gene expression"/>
    <property type="evidence" value="ECO:0007669"/>
    <property type="project" value="UniProtKB-ARBA"/>
</dbReference>
<evidence type="ECO:0000313" key="13">
    <source>
        <dbReference type="Ensembl" id="ENSPLAP00000013837.1"/>
    </source>
</evidence>
<evidence type="ECO:0000256" key="10">
    <source>
        <dbReference type="SAM" id="MobiDB-lite"/>
    </source>
</evidence>
<dbReference type="Ensembl" id="ENSPLAT00000021965.1">
    <property type="protein sequence ID" value="ENSPLAP00000013837.1"/>
    <property type="gene ID" value="ENSPLAG00000017490.1"/>
</dbReference>
<dbReference type="CDD" id="cd12378">
    <property type="entry name" value="RRM1_I_PABPs"/>
    <property type="match status" value="1"/>
</dbReference>
<dbReference type="InterPro" id="IPR045305">
    <property type="entry name" value="RRM2_I_PABPs"/>
</dbReference>
<dbReference type="InterPro" id="IPR002004">
    <property type="entry name" value="PABP_HYD_C"/>
</dbReference>
<comment type="subunit">
    <text evidence="7">Interacts with dazl in an RNA-independent manner. The C-terminus can self-associate and also interact with the C-terminus of pabpc1, independently of RNA. RRM 1 and RRM 2 interact with both eif4g1 and paip1, and the C-terminus also interacts with paip1. Prior to oocyte maturation, found in a complex with dazl and pum2 proteins and spdy1 mRNA; pum2 dissociates from the complex during maturation. Interacts with the translation termination factor sup35/erf3.</text>
</comment>
<dbReference type="FunFam" id="3.30.70.330:FF:000049">
    <property type="entry name" value="Polyadenylate-binding protein"/>
    <property type="match status" value="1"/>
</dbReference>
<dbReference type="CDD" id="cd12380">
    <property type="entry name" value="RRM3_I_PABPs"/>
    <property type="match status" value="1"/>
</dbReference>
<dbReference type="GO" id="GO:0005737">
    <property type="term" value="C:cytoplasm"/>
    <property type="evidence" value="ECO:0007669"/>
    <property type="project" value="UniProtKB-SubCell"/>
</dbReference>
<feature type="domain" description="RRM" evidence="11">
    <location>
        <begin position="11"/>
        <end position="89"/>
    </location>
</feature>
<dbReference type="PANTHER" id="PTHR24012">
    <property type="entry name" value="RNA BINDING PROTEIN"/>
    <property type="match status" value="1"/>
</dbReference>
<dbReference type="FunFam" id="3.30.70.330:FF:000021">
    <property type="entry name" value="Polyadenylate-binding protein"/>
    <property type="match status" value="1"/>
</dbReference>
<name>A0A3B3UMC9_9TELE</name>
<dbReference type="Gene3D" id="1.10.1900.10">
    <property type="entry name" value="c-terminal domain of poly(a) binding protein"/>
    <property type="match status" value="1"/>
</dbReference>
<dbReference type="FunFam" id="1.10.1900.10:FF:000001">
    <property type="entry name" value="Polyadenylate-binding protein"/>
    <property type="match status" value="1"/>
</dbReference>